<dbReference type="PANTHER" id="PTHR39290">
    <property type="entry name" value="C3H1-TYPE DOMAIN-CONTAINING PROTEIN-RELATED"/>
    <property type="match status" value="1"/>
</dbReference>
<comment type="caution">
    <text evidence="3">The sequence shown here is derived from an EMBL/GenBank/DDBJ whole genome shotgun (WGS) entry which is preliminary data.</text>
</comment>
<dbReference type="PANTHER" id="PTHR39290:SF6">
    <property type="entry name" value="S-ADENOSYL-L-METHIONINE-DEPENDENT METHYLTRANSFERASES SUPERFAMILY PROTEIN"/>
    <property type="match status" value="1"/>
</dbReference>
<keyword evidence="2" id="KW-0732">Signal</keyword>
<evidence type="ECO:0000256" key="2">
    <source>
        <dbReference type="SAM" id="SignalP"/>
    </source>
</evidence>
<protein>
    <recommendedName>
        <fullName evidence="5">Methyltransferase type 11 domain-containing protein</fullName>
    </recommendedName>
</protein>
<accession>A0A9W7E1I7</accession>
<reference evidence="4" key="1">
    <citation type="journal article" date="2023" name="Commun. Biol.">
        <title>Genome analysis of Parmales, the sister group of diatoms, reveals the evolutionary specialization of diatoms from phago-mixotrophs to photoautotrophs.</title>
        <authorList>
            <person name="Ban H."/>
            <person name="Sato S."/>
            <person name="Yoshikawa S."/>
            <person name="Yamada K."/>
            <person name="Nakamura Y."/>
            <person name="Ichinomiya M."/>
            <person name="Sato N."/>
            <person name="Blanc-Mathieu R."/>
            <person name="Endo H."/>
            <person name="Kuwata A."/>
            <person name="Ogata H."/>
        </authorList>
    </citation>
    <scope>NUCLEOTIDE SEQUENCE [LARGE SCALE GENOMIC DNA]</scope>
</reference>
<dbReference type="EMBL" id="BLQM01000066">
    <property type="protein sequence ID" value="GMH58678.1"/>
    <property type="molecule type" value="Genomic_DNA"/>
</dbReference>
<gene>
    <name evidence="3" type="ORF">TL16_g02662</name>
</gene>
<feature type="compositionally biased region" description="Polar residues" evidence="1">
    <location>
        <begin position="240"/>
        <end position="264"/>
    </location>
</feature>
<proteinExistence type="predicted"/>
<evidence type="ECO:0000256" key="1">
    <source>
        <dbReference type="SAM" id="MobiDB-lite"/>
    </source>
</evidence>
<feature type="signal peptide" evidence="2">
    <location>
        <begin position="1"/>
        <end position="21"/>
    </location>
</feature>
<feature type="region of interest" description="Disordered" evidence="1">
    <location>
        <begin position="240"/>
        <end position="284"/>
    </location>
</feature>
<sequence>MNTHAARCIFVLASTSTVLVARSEPAPTPTQTRPSPSPAGPFNSLRAAWVSSTFADARHFRSKTAPSRCTSTPPCLSYPSLTIGLEKRVSDEHTLRSLASQAKAANEKNDRVEMGKLAHEMGAIAYGRNVTPNARQAHLEKFGCVEYTKESLDVIKSYGKTRGVIEMGAGNGQWSRKLREGGLDIVSFDNMSGLPLNLNLYHNRTKPNSDFFDQQLRKADESILRDKVKLISISIHTNNNNKANTLTPPTGRTDGPQRQSSTTYIPRPIINGHQHPKGVQRNGR</sequence>
<feature type="compositionally biased region" description="Basic residues" evidence="1">
    <location>
        <begin position="274"/>
        <end position="284"/>
    </location>
</feature>
<evidence type="ECO:0000313" key="4">
    <source>
        <dbReference type="Proteomes" id="UP001162640"/>
    </source>
</evidence>
<dbReference type="AlphaFoldDB" id="A0A9W7E1I7"/>
<name>A0A9W7E1I7_9STRA</name>
<organism evidence="3 4">
    <name type="scientific">Triparma laevis f. inornata</name>
    <dbReference type="NCBI Taxonomy" id="1714386"/>
    <lineage>
        <taxon>Eukaryota</taxon>
        <taxon>Sar</taxon>
        <taxon>Stramenopiles</taxon>
        <taxon>Ochrophyta</taxon>
        <taxon>Bolidophyceae</taxon>
        <taxon>Parmales</taxon>
        <taxon>Triparmaceae</taxon>
        <taxon>Triparma</taxon>
    </lineage>
</organism>
<dbReference type="Proteomes" id="UP001162640">
    <property type="component" value="Unassembled WGS sequence"/>
</dbReference>
<evidence type="ECO:0000313" key="3">
    <source>
        <dbReference type="EMBL" id="GMH58678.1"/>
    </source>
</evidence>
<evidence type="ECO:0008006" key="5">
    <source>
        <dbReference type="Google" id="ProtNLM"/>
    </source>
</evidence>
<feature type="region of interest" description="Disordered" evidence="1">
    <location>
        <begin position="23"/>
        <end position="42"/>
    </location>
</feature>
<feature type="chain" id="PRO_5040774300" description="Methyltransferase type 11 domain-containing protein" evidence="2">
    <location>
        <begin position="22"/>
        <end position="284"/>
    </location>
</feature>